<dbReference type="InterPro" id="IPR013562">
    <property type="entry name" value="TmcA/NAT10_N"/>
</dbReference>
<keyword evidence="6 12" id="KW-0067">ATP-binding</keyword>
<evidence type="ECO:0000313" key="18">
    <source>
        <dbReference type="Proteomes" id="UP001596333"/>
    </source>
</evidence>
<evidence type="ECO:0000259" key="14">
    <source>
        <dbReference type="Pfam" id="PF05127"/>
    </source>
</evidence>
<dbReference type="InterPro" id="IPR016181">
    <property type="entry name" value="Acyl_CoA_acyltransferase"/>
</dbReference>
<accession>A0ABD5UHX9</accession>
<dbReference type="InterPro" id="IPR032672">
    <property type="entry name" value="TmcA/NAT10/Kre33"/>
</dbReference>
<feature type="binding site" evidence="12">
    <location>
        <begin position="567"/>
        <end position="569"/>
    </location>
    <ligand>
        <name>acetyl-CoA</name>
        <dbReference type="ChEBI" id="CHEBI:57288"/>
    </ligand>
</feature>
<dbReference type="InterPro" id="IPR053477">
    <property type="entry name" value="tRNA_Cytidine_AcTrnsfr"/>
</dbReference>
<evidence type="ECO:0000256" key="1">
    <source>
        <dbReference type="ARBA" id="ARBA00022490"/>
    </source>
</evidence>
<dbReference type="PANTHER" id="PTHR10925">
    <property type="entry name" value="N-ACETYLTRANSFERASE 10"/>
    <property type="match status" value="1"/>
</dbReference>
<comment type="similarity">
    <text evidence="12">Belongs to the TmcA family.</text>
</comment>
<keyword evidence="4 12" id="KW-0819">tRNA processing</keyword>
<feature type="compositionally biased region" description="Basic and acidic residues" evidence="13">
    <location>
        <begin position="317"/>
        <end position="330"/>
    </location>
</feature>
<keyword evidence="8 12" id="KW-0012">Acyltransferase</keyword>
<evidence type="ECO:0000256" key="10">
    <source>
        <dbReference type="ARBA" id="ARBA00049889"/>
    </source>
</evidence>
<dbReference type="InterPro" id="IPR000182">
    <property type="entry name" value="GNAT_dom"/>
</dbReference>
<evidence type="ECO:0000256" key="13">
    <source>
        <dbReference type="SAM" id="MobiDB-lite"/>
    </source>
</evidence>
<dbReference type="AlphaFoldDB" id="A0ABD5UHX9"/>
<feature type="compositionally biased region" description="Gly residues" evidence="13">
    <location>
        <begin position="304"/>
        <end position="313"/>
    </location>
</feature>
<dbReference type="GO" id="GO:0005524">
    <property type="term" value="F:ATP binding"/>
    <property type="evidence" value="ECO:0007669"/>
    <property type="project" value="UniProtKB-UniRule"/>
</dbReference>
<comment type="subcellular location">
    <subcellularLocation>
        <location evidence="12">Cytoplasm</location>
    </subcellularLocation>
</comment>
<dbReference type="EMBL" id="JBHSXI010000009">
    <property type="protein sequence ID" value="MFC6888901.1"/>
    <property type="molecule type" value="Genomic_DNA"/>
</dbReference>
<protein>
    <recommendedName>
        <fullName evidence="12">tRNA(Met) cytidine acetyltransferase TmcA</fullName>
        <ecNumber evidence="12">2.3.1.193</ecNumber>
    </recommendedName>
</protein>
<comment type="catalytic activity">
    <reaction evidence="9">
        <text>a cytidine in tRNA + acetyl-CoA + ATP + H2O = an N(4)-acetylcytidine in tRNA + ADP + phosphate + CoA + H(+)</text>
        <dbReference type="Rhea" id="RHEA:53876"/>
        <dbReference type="Rhea" id="RHEA-COMP:13670"/>
        <dbReference type="Rhea" id="RHEA-COMP:13671"/>
        <dbReference type="ChEBI" id="CHEBI:15377"/>
        <dbReference type="ChEBI" id="CHEBI:15378"/>
        <dbReference type="ChEBI" id="CHEBI:30616"/>
        <dbReference type="ChEBI" id="CHEBI:43474"/>
        <dbReference type="ChEBI" id="CHEBI:57287"/>
        <dbReference type="ChEBI" id="CHEBI:57288"/>
        <dbReference type="ChEBI" id="CHEBI:74900"/>
        <dbReference type="ChEBI" id="CHEBI:82748"/>
        <dbReference type="ChEBI" id="CHEBI:456216"/>
    </reaction>
</comment>
<dbReference type="GO" id="GO:0051391">
    <property type="term" value="P:tRNA acetylation"/>
    <property type="evidence" value="ECO:0007669"/>
    <property type="project" value="UniProtKB-UniRule"/>
</dbReference>
<dbReference type="SUPFAM" id="SSF55729">
    <property type="entry name" value="Acyl-CoA N-acyltransferases (Nat)"/>
    <property type="match status" value="1"/>
</dbReference>
<evidence type="ECO:0000256" key="2">
    <source>
        <dbReference type="ARBA" id="ARBA00022555"/>
    </source>
</evidence>
<evidence type="ECO:0000256" key="9">
    <source>
        <dbReference type="ARBA" id="ARBA00049883"/>
    </source>
</evidence>
<dbReference type="GO" id="GO:0000049">
    <property type="term" value="F:tRNA binding"/>
    <property type="evidence" value="ECO:0007669"/>
    <property type="project" value="UniProtKB-UniRule"/>
</dbReference>
<dbReference type="Pfam" id="PF05127">
    <property type="entry name" value="NAT10_TcmA_helicase"/>
    <property type="match status" value="1"/>
</dbReference>
<feature type="binding site" evidence="12">
    <location>
        <position position="421"/>
    </location>
    <ligand>
        <name>ATP</name>
        <dbReference type="ChEBI" id="CHEBI:30616"/>
    </ligand>
</feature>
<organism evidence="17 18">
    <name type="scientific">Halorubrum trueperi</name>
    <dbReference type="NCBI Taxonomy" id="2004704"/>
    <lineage>
        <taxon>Archaea</taxon>
        <taxon>Methanobacteriati</taxon>
        <taxon>Methanobacteriota</taxon>
        <taxon>Stenosarchaea group</taxon>
        <taxon>Halobacteria</taxon>
        <taxon>Halobacteriales</taxon>
        <taxon>Haloferacaceae</taxon>
        <taxon>Halorubrum</taxon>
    </lineage>
</organism>
<comment type="caution">
    <text evidence="12">Lacks conserved residue(s) required for the propagation of feature annotation.</text>
</comment>
<reference evidence="17 18" key="1">
    <citation type="journal article" date="2019" name="Int. J. Syst. Evol. Microbiol.">
        <title>The Global Catalogue of Microorganisms (GCM) 10K type strain sequencing project: providing services to taxonomists for standard genome sequencing and annotation.</title>
        <authorList>
            <consortium name="The Broad Institute Genomics Platform"/>
            <consortium name="The Broad Institute Genome Sequencing Center for Infectious Disease"/>
            <person name="Wu L."/>
            <person name="Ma J."/>
        </authorList>
    </citation>
    <scope>NUCLEOTIDE SEQUENCE [LARGE SCALE GENOMIC DNA]</scope>
    <source>
        <strain evidence="17 18">Y73</strain>
    </source>
</reference>
<evidence type="ECO:0000313" key="17">
    <source>
        <dbReference type="EMBL" id="MFC6888901.1"/>
    </source>
</evidence>
<keyword evidence="2 12" id="KW-0820">tRNA-binding</keyword>
<name>A0ABD5UHX9_9EURY</name>
<feature type="domain" description="TcmA/NAT10 helicase" evidence="14">
    <location>
        <begin position="249"/>
        <end position="439"/>
    </location>
</feature>
<dbReference type="Gene3D" id="3.40.630.30">
    <property type="match status" value="1"/>
</dbReference>
<evidence type="ECO:0000256" key="7">
    <source>
        <dbReference type="ARBA" id="ARBA00022884"/>
    </source>
</evidence>
<dbReference type="RefSeq" id="WP_379766749.1">
    <property type="nucleotide sequence ID" value="NZ_JBHSXI010000009.1"/>
</dbReference>
<comment type="catalytic activity">
    <reaction evidence="11">
        <text>a cytidine in mRNA + acetyl-CoA + ATP + H2O = an N(4)-acetylcytidine in mRNA + ADP + phosphate + CoA + H(+)</text>
        <dbReference type="Rhea" id="RHEA:58480"/>
        <dbReference type="Rhea" id="RHEA-COMP:15145"/>
        <dbReference type="Rhea" id="RHEA-COMP:15146"/>
        <dbReference type="ChEBI" id="CHEBI:15377"/>
        <dbReference type="ChEBI" id="CHEBI:15378"/>
        <dbReference type="ChEBI" id="CHEBI:30616"/>
        <dbReference type="ChEBI" id="CHEBI:43474"/>
        <dbReference type="ChEBI" id="CHEBI:57287"/>
        <dbReference type="ChEBI" id="CHEBI:57288"/>
        <dbReference type="ChEBI" id="CHEBI:74900"/>
        <dbReference type="ChEBI" id="CHEBI:82748"/>
        <dbReference type="ChEBI" id="CHEBI:456216"/>
    </reaction>
</comment>
<evidence type="ECO:0000256" key="8">
    <source>
        <dbReference type="ARBA" id="ARBA00023315"/>
    </source>
</evidence>
<dbReference type="InterPro" id="IPR024914">
    <property type="entry name" value="tRNA_acetyltr_TmcA"/>
</dbReference>
<dbReference type="InterPro" id="IPR007807">
    <property type="entry name" value="TcmA/NAT10_helicase"/>
</dbReference>
<dbReference type="InterPro" id="IPR027417">
    <property type="entry name" value="P-loop_NTPase"/>
</dbReference>
<keyword evidence="1 12" id="KW-0963">Cytoplasm</keyword>
<evidence type="ECO:0000256" key="11">
    <source>
        <dbReference type="ARBA" id="ARBA00049914"/>
    </source>
</evidence>
<keyword evidence="3 12" id="KW-0808">Transferase</keyword>
<dbReference type="Pfam" id="PF08351">
    <property type="entry name" value="TmcA_N"/>
    <property type="match status" value="1"/>
</dbReference>
<dbReference type="NCBIfam" id="NF041296">
    <property type="entry name" value="RNAactase_tcmA_Halo"/>
    <property type="match status" value="1"/>
</dbReference>
<sequence length="807" mass="86730">MIAALARDAKREAEAANERRVLVFAGDRDRGFDASYDAIEAVASDDREASESDDRETLARDDGETVSIVSTREGFRYEEHGPREADELLGRTRDVVVLDCHEQFVPNALGRCVGAVDGGGLLVLLTPDLDAWPERRDRFDDSLAVPPYDVDDVTGRFRERFVGTLRSHPGIAIASLGETPAGDTVERDGLVGSRGGTAAESDGRVTTPPTVPPNATFPAAAYEACLTSDQARAVRAFESLATPGTAVVAEADRGRGKSSAAGIAAGALALAGADVLVTAPTFRNTAEVFARARELVAGSDGDGDGGGDGGGSDIDGDGGRDSDGGTDARRLNVPGGGRVRYLQPAVAAELPDGPDVVIVDEAAALPVRLLERFLDESLSVAFCTTVHGYEGAGRGFAIRFRERLLDGPFAVRDVRLDEPIRYARNDPVEAWAARALLLDARPAVDEAVAGSTVENAAYRALSPDDLLANETLLGEAFGLLVAAHYRTEPNDLARLFDAPNLSARALVARGRVVAVALLAREGGLDAETRRRMYEGERVRGNMVPDVLTSQLRDEEAAERRGLRTVRIATHHAVRDEGFGSRLLREVHSEFEDETDYFSVGYGATPRLLRFWRRAGYRTVHLSTSRNDASGEHSAIMLRPTSEAGRDLLSHHAVAFRDRERDGLSDAHRDVDPDVVIGALRACPASAPVDLTEVEWRSVVGASFGPGMYDSAPGAFRDLALATLIGGEEAIDGEEAINGDDETSLDERERRLLVRKVLQGRPWESVVDELGYVSTAACMRALGDAYEPLVEEFGTAFALAERDRFTRE</sequence>
<feature type="binding site" evidence="12">
    <location>
        <position position="613"/>
    </location>
    <ligand>
        <name>acetyl-CoA</name>
        <dbReference type="ChEBI" id="CHEBI:57288"/>
    </ligand>
</feature>
<dbReference type="GO" id="GO:0051392">
    <property type="term" value="F:tRNA cytidine N4-acetyltransferase activity"/>
    <property type="evidence" value="ECO:0007669"/>
    <property type="project" value="UniProtKB-UniRule"/>
</dbReference>
<comment type="catalytic activity">
    <reaction evidence="10">
        <text>a cytidine in RNA + acetyl-CoA + ATP + H2O = an N(4)-acetylcytidine in RNA + ADP + phosphate + CoA + H(+)</text>
        <dbReference type="Rhea" id="RHEA:82211"/>
        <dbReference type="Rhea" id="RHEA-COMP:15704"/>
        <dbReference type="Rhea" id="RHEA-COMP:19834"/>
        <dbReference type="ChEBI" id="CHEBI:15377"/>
        <dbReference type="ChEBI" id="CHEBI:15378"/>
        <dbReference type="ChEBI" id="CHEBI:30616"/>
        <dbReference type="ChEBI" id="CHEBI:43474"/>
        <dbReference type="ChEBI" id="CHEBI:57287"/>
        <dbReference type="ChEBI" id="CHEBI:57288"/>
        <dbReference type="ChEBI" id="CHEBI:74900"/>
        <dbReference type="ChEBI" id="CHEBI:82748"/>
        <dbReference type="ChEBI" id="CHEBI:456216"/>
    </reaction>
</comment>
<evidence type="ECO:0000256" key="6">
    <source>
        <dbReference type="ARBA" id="ARBA00022840"/>
    </source>
</evidence>
<evidence type="ECO:0000259" key="16">
    <source>
        <dbReference type="Pfam" id="PF13718"/>
    </source>
</evidence>
<keyword evidence="18" id="KW-1185">Reference proteome</keyword>
<keyword evidence="5 12" id="KW-0547">Nucleotide-binding</keyword>
<feature type="region of interest" description="Disordered" evidence="13">
    <location>
        <begin position="297"/>
        <end position="336"/>
    </location>
</feature>
<dbReference type="Gene3D" id="3.40.50.11040">
    <property type="match status" value="1"/>
</dbReference>
<dbReference type="Pfam" id="PF13718">
    <property type="entry name" value="GNAT_acetyltr_2"/>
    <property type="match status" value="1"/>
</dbReference>
<evidence type="ECO:0000259" key="15">
    <source>
        <dbReference type="Pfam" id="PF08351"/>
    </source>
</evidence>
<dbReference type="GO" id="GO:0005737">
    <property type="term" value="C:cytoplasm"/>
    <property type="evidence" value="ECO:0007669"/>
    <property type="project" value="UniProtKB-SubCell"/>
</dbReference>
<dbReference type="Proteomes" id="UP001596333">
    <property type="component" value="Unassembled WGS sequence"/>
</dbReference>
<feature type="domain" description="TmcA/NAT10 N-terminal" evidence="15">
    <location>
        <begin position="6"/>
        <end position="174"/>
    </location>
</feature>
<evidence type="ECO:0000256" key="4">
    <source>
        <dbReference type="ARBA" id="ARBA00022694"/>
    </source>
</evidence>
<dbReference type="GO" id="GO:0002101">
    <property type="term" value="P:tRNA wobble cytosine modification"/>
    <property type="evidence" value="ECO:0007669"/>
    <property type="project" value="UniProtKB-UniRule"/>
</dbReference>
<feature type="binding site" evidence="12">
    <location>
        <position position="230"/>
    </location>
    <ligand>
        <name>ATP</name>
        <dbReference type="ChEBI" id="CHEBI:30616"/>
    </ligand>
</feature>
<gene>
    <name evidence="12 17" type="primary">tmcA</name>
    <name evidence="17" type="ORF">ACFQEY_07750</name>
</gene>
<feature type="domain" description="N-acetyltransferase" evidence="16">
    <location>
        <begin position="477"/>
        <end position="591"/>
    </location>
</feature>
<comment type="catalytic activity">
    <reaction evidence="12">
        <text>cytidine(34) in elongator tRNA(Met) + acetyl-CoA + ATP + H2O = N(4)-acetylcytidine(34) in elongator tRNA(Met) + ADP + phosphate + CoA + H(+)</text>
        <dbReference type="Rhea" id="RHEA:43788"/>
        <dbReference type="Rhea" id="RHEA-COMP:10693"/>
        <dbReference type="Rhea" id="RHEA-COMP:10694"/>
        <dbReference type="ChEBI" id="CHEBI:15377"/>
        <dbReference type="ChEBI" id="CHEBI:15378"/>
        <dbReference type="ChEBI" id="CHEBI:30616"/>
        <dbReference type="ChEBI" id="CHEBI:43474"/>
        <dbReference type="ChEBI" id="CHEBI:57287"/>
        <dbReference type="ChEBI" id="CHEBI:57288"/>
        <dbReference type="ChEBI" id="CHEBI:74900"/>
        <dbReference type="ChEBI" id="CHEBI:82748"/>
        <dbReference type="ChEBI" id="CHEBI:456216"/>
        <dbReference type="EC" id="2.3.1.193"/>
    </reaction>
</comment>
<keyword evidence="7 12" id="KW-0694">RNA-binding</keyword>
<evidence type="ECO:0000256" key="12">
    <source>
        <dbReference type="HAMAP-Rule" id="MF_01886"/>
    </source>
</evidence>
<dbReference type="EC" id="2.3.1.193" evidence="12"/>
<evidence type="ECO:0000256" key="5">
    <source>
        <dbReference type="ARBA" id="ARBA00022741"/>
    </source>
</evidence>
<proteinExistence type="inferred from homology"/>
<evidence type="ECO:0000256" key="3">
    <source>
        <dbReference type="ARBA" id="ARBA00022679"/>
    </source>
</evidence>
<dbReference type="Gene3D" id="3.40.50.300">
    <property type="entry name" value="P-loop containing nucleotide triphosphate hydrolases"/>
    <property type="match status" value="1"/>
</dbReference>
<dbReference type="SUPFAM" id="SSF52540">
    <property type="entry name" value="P-loop containing nucleoside triphosphate hydrolases"/>
    <property type="match status" value="1"/>
</dbReference>
<dbReference type="HAMAP" id="MF_01886">
    <property type="entry name" value="tRNA_acetyltr_TmcA"/>
    <property type="match status" value="1"/>
</dbReference>
<comment type="caution">
    <text evidence="17">The sequence shown here is derived from an EMBL/GenBank/DDBJ whole genome shotgun (WGS) entry which is preliminary data.</text>
</comment>
<dbReference type="PANTHER" id="PTHR10925:SF5">
    <property type="entry name" value="RNA CYTIDINE ACETYLTRANSFERASE"/>
    <property type="match status" value="1"/>
</dbReference>
<comment type="function">
    <text evidence="12">Catalyzes the formation of N(4)-acetylcytidine (ac(4)C) at the wobble position of tRNA(Met), by using acetyl-CoA as an acetyl donor and ATP (or GTP).</text>
</comment>